<dbReference type="SMART" id="SM00512">
    <property type="entry name" value="Skp1"/>
    <property type="match status" value="1"/>
</dbReference>
<accession>A0A9P8QAI6</accession>
<dbReference type="Pfam" id="PF01466">
    <property type="entry name" value="Skp1"/>
    <property type="match status" value="1"/>
</dbReference>
<evidence type="ECO:0000256" key="3">
    <source>
        <dbReference type="PIRNR" id="PIRNR028729"/>
    </source>
</evidence>
<dbReference type="InterPro" id="IPR016073">
    <property type="entry name" value="Skp1_comp_POZ"/>
</dbReference>
<dbReference type="EMBL" id="JAEUBG010001720">
    <property type="protein sequence ID" value="KAH3685960.1"/>
    <property type="molecule type" value="Genomic_DNA"/>
</dbReference>
<reference evidence="6" key="2">
    <citation type="submission" date="2021-01" db="EMBL/GenBank/DDBJ databases">
        <authorList>
            <person name="Schikora-Tamarit M.A."/>
        </authorList>
    </citation>
    <scope>NUCLEOTIDE SEQUENCE</scope>
    <source>
        <strain evidence="6">CBS2887</strain>
    </source>
</reference>
<comment type="function">
    <text evidence="3">Essential component of the SCF (SKP1-CUL1-F-box protein) E3 ubiquitin ligase complexes, which mediate the ubiquitination and subsequent proteasomal degradation of target proteins.</text>
</comment>
<dbReference type="PIRSF" id="PIRSF028729">
    <property type="entry name" value="E3_ubiquit_lig_SCF_Skp"/>
    <property type="match status" value="1"/>
</dbReference>
<keyword evidence="7" id="KW-1185">Reference proteome</keyword>
<evidence type="ECO:0000313" key="7">
    <source>
        <dbReference type="Proteomes" id="UP000774326"/>
    </source>
</evidence>
<reference evidence="6" key="1">
    <citation type="journal article" date="2021" name="Open Biol.">
        <title>Shared evolutionary footprints suggest mitochondrial oxidative damage underlies multiple complex I losses in fungi.</title>
        <authorList>
            <person name="Schikora-Tamarit M.A."/>
            <person name="Marcet-Houben M."/>
            <person name="Nosek J."/>
            <person name="Gabaldon T."/>
        </authorList>
    </citation>
    <scope>NUCLEOTIDE SEQUENCE</scope>
    <source>
        <strain evidence="6">CBS2887</strain>
    </source>
</reference>
<dbReference type="Proteomes" id="UP000774326">
    <property type="component" value="Unassembled WGS sequence"/>
</dbReference>
<dbReference type="Pfam" id="PF03931">
    <property type="entry name" value="Skp1_POZ"/>
    <property type="match status" value="1"/>
</dbReference>
<sequence>MIERVKLQSQDDQEFDLERQLIERSVLLKNLLNDTEYDYADSEPIPLPNVKGATLKKVIEWCEHHKDSTFPDDNDEDARKSAPLDDWDKTFLNNVDDEMLYEIILAANYLNIRPLLDSGCKTIAEMIRGKSADEIRRIFNIPVETETKASA</sequence>
<dbReference type="SUPFAM" id="SSF81382">
    <property type="entry name" value="Skp1 dimerisation domain-like"/>
    <property type="match status" value="1"/>
</dbReference>
<dbReference type="FunFam" id="3.30.710.10:FF:000026">
    <property type="entry name" value="E3 ubiquitin ligase complex SCF subunit"/>
    <property type="match status" value="1"/>
</dbReference>
<dbReference type="InterPro" id="IPR036296">
    <property type="entry name" value="SKP1-like_dim_sf"/>
</dbReference>
<evidence type="ECO:0000259" key="4">
    <source>
        <dbReference type="Pfam" id="PF01466"/>
    </source>
</evidence>
<comment type="similarity">
    <text evidence="1 3">Belongs to the SKP1 family.</text>
</comment>
<comment type="subunit">
    <text evidence="3">Component of the SCF (SKP1-CUL1-F-box protein) E3 ubiquitin ligase complexes.</text>
</comment>
<comment type="caution">
    <text evidence="6">The sequence shown here is derived from an EMBL/GenBank/DDBJ whole genome shotgun (WGS) entry which is preliminary data.</text>
</comment>
<proteinExistence type="inferred from homology"/>
<dbReference type="InterPro" id="IPR011333">
    <property type="entry name" value="SKP1/BTB/POZ_sf"/>
</dbReference>
<evidence type="ECO:0000256" key="2">
    <source>
        <dbReference type="ARBA" id="ARBA00022786"/>
    </source>
</evidence>
<dbReference type="OrthoDB" id="2342932at2759"/>
<protein>
    <recommendedName>
        <fullName evidence="3">E3 ubiquitin ligase complex SCF subunit</fullName>
    </recommendedName>
</protein>
<evidence type="ECO:0000313" key="6">
    <source>
        <dbReference type="EMBL" id="KAH3685960.1"/>
    </source>
</evidence>
<dbReference type="GO" id="GO:0006511">
    <property type="term" value="P:ubiquitin-dependent protein catabolic process"/>
    <property type="evidence" value="ECO:0007669"/>
    <property type="project" value="InterPro"/>
</dbReference>
<evidence type="ECO:0000259" key="5">
    <source>
        <dbReference type="Pfam" id="PF03931"/>
    </source>
</evidence>
<feature type="domain" description="SKP1 component dimerisation" evidence="4">
    <location>
        <begin position="114"/>
        <end position="144"/>
    </location>
</feature>
<dbReference type="PANTHER" id="PTHR11165">
    <property type="entry name" value="SKP1"/>
    <property type="match status" value="1"/>
</dbReference>
<evidence type="ECO:0000256" key="1">
    <source>
        <dbReference type="ARBA" id="ARBA00009993"/>
    </source>
</evidence>
<feature type="domain" description="SKP1 component POZ" evidence="5">
    <location>
        <begin position="5"/>
        <end position="67"/>
    </location>
</feature>
<name>A0A9P8QAI6_WICPI</name>
<dbReference type="AlphaFoldDB" id="A0A9P8QAI6"/>
<dbReference type="CDD" id="cd18322">
    <property type="entry name" value="BTB_POZ_SKP1"/>
    <property type="match status" value="1"/>
</dbReference>
<dbReference type="InterPro" id="IPR016897">
    <property type="entry name" value="SKP1"/>
</dbReference>
<dbReference type="InterPro" id="IPR001232">
    <property type="entry name" value="SKP1-like"/>
</dbReference>
<dbReference type="SUPFAM" id="SSF54695">
    <property type="entry name" value="POZ domain"/>
    <property type="match status" value="1"/>
</dbReference>
<gene>
    <name evidence="6" type="ORF">WICPIJ_003082</name>
</gene>
<dbReference type="InterPro" id="IPR016072">
    <property type="entry name" value="Skp1_comp_dimer"/>
</dbReference>
<comment type="pathway">
    <text evidence="3">Protein modification; protein ubiquitination.</text>
</comment>
<keyword evidence="2 3" id="KW-0833">Ubl conjugation pathway</keyword>
<dbReference type="Gene3D" id="3.30.710.10">
    <property type="entry name" value="Potassium Channel Kv1.1, Chain A"/>
    <property type="match status" value="1"/>
</dbReference>
<organism evidence="6 7">
    <name type="scientific">Wickerhamomyces pijperi</name>
    <name type="common">Yeast</name>
    <name type="synonym">Pichia pijperi</name>
    <dbReference type="NCBI Taxonomy" id="599730"/>
    <lineage>
        <taxon>Eukaryota</taxon>
        <taxon>Fungi</taxon>
        <taxon>Dikarya</taxon>
        <taxon>Ascomycota</taxon>
        <taxon>Saccharomycotina</taxon>
        <taxon>Saccharomycetes</taxon>
        <taxon>Phaffomycetales</taxon>
        <taxon>Wickerhamomycetaceae</taxon>
        <taxon>Wickerhamomyces</taxon>
    </lineage>
</organism>